<feature type="domain" description="HTH lysR-type" evidence="5">
    <location>
        <begin position="1"/>
        <end position="57"/>
    </location>
</feature>
<gene>
    <name evidence="6" type="ORF">OE749_18150</name>
</gene>
<dbReference type="InterPro" id="IPR005119">
    <property type="entry name" value="LysR_subst-bd"/>
</dbReference>
<dbReference type="Gene3D" id="3.40.190.290">
    <property type="match status" value="1"/>
</dbReference>
<name>A0ABT3AEG1_9ALTE</name>
<dbReference type="Pfam" id="PF03466">
    <property type="entry name" value="LysR_substrate"/>
    <property type="match status" value="1"/>
</dbReference>
<evidence type="ECO:0000256" key="1">
    <source>
        <dbReference type="ARBA" id="ARBA00009437"/>
    </source>
</evidence>
<comment type="similarity">
    <text evidence="1">Belongs to the LysR transcriptional regulatory family.</text>
</comment>
<evidence type="ECO:0000256" key="2">
    <source>
        <dbReference type="ARBA" id="ARBA00023015"/>
    </source>
</evidence>
<dbReference type="SUPFAM" id="SSF46785">
    <property type="entry name" value="Winged helix' DNA-binding domain"/>
    <property type="match status" value="1"/>
</dbReference>
<proteinExistence type="inferred from homology"/>
<dbReference type="InterPro" id="IPR036390">
    <property type="entry name" value="WH_DNA-bd_sf"/>
</dbReference>
<dbReference type="Pfam" id="PF00126">
    <property type="entry name" value="HTH_1"/>
    <property type="match status" value="1"/>
</dbReference>
<protein>
    <submittedName>
        <fullName evidence="6">LysR family transcriptional regulator</fullName>
    </submittedName>
</protein>
<dbReference type="RefSeq" id="WP_263713912.1">
    <property type="nucleotide sequence ID" value="NZ_JAOWKX010000013.1"/>
</dbReference>
<evidence type="ECO:0000256" key="3">
    <source>
        <dbReference type="ARBA" id="ARBA00023125"/>
    </source>
</evidence>
<keyword evidence="7" id="KW-1185">Reference proteome</keyword>
<reference evidence="6 7" key="1">
    <citation type="submission" date="2022-10" db="EMBL/GenBank/DDBJ databases">
        <title>Aestuariibacter sp. AA17 isolated from Montipora capitata coral fragment.</title>
        <authorList>
            <person name="Emsley S.A."/>
            <person name="Pfannmuller K.M."/>
            <person name="Loughran R.M."/>
            <person name="Shlafstein M."/>
            <person name="Papke E."/>
            <person name="Saw J.H."/>
            <person name="Ushijima B."/>
            <person name="Videau P."/>
        </authorList>
    </citation>
    <scope>NUCLEOTIDE SEQUENCE [LARGE SCALE GENOMIC DNA]</scope>
    <source>
        <strain evidence="6 7">AA17</strain>
    </source>
</reference>
<evidence type="ECO:0000313" key="6">
    <source>
        <dbReference type="EMBL" id="MCV2886621.1"/>
    </source>
</evidence>
<accession>A0ABT3AEG1</accession>
<organism evidence="6 7">
    <name type="scientific">Fluctibacter corallii</name>
    <dbReference type="NCBI Taxonomy" id="2984329"/>
    <lineage>
        <taxon>Bacteria</taxon>
        <taxon>Pseudomonadati</taxon>
        <taxon>Pseudomonadota</taxon>
        <taxon>Gammaproteobacteria</taxon>
        <taxon>Alteromonadales</taxon>
        <taxon>Alteromonadaceae</taxon>
        <taxon>Fluctibacter</taxon>
    </lineage>
</organism>
<dbReference type="PANTHER" id="PTHR30537:SF5">
    <property type="entry name" value="HTH-TYPE TRANSCRIPTIONAL ACTIVATOR TTDR-RELATED"/>
    <property type="match status" value="1"/>
</dbReference>
<dbReference type="SUPFAM" id="SSF53850">
    <property type="entry name" value="Periplasmic binding protein-like II"/>
    <property type="match status" value="1"/>
</dbReference>
<sequence length="293" mass="33276">MLDDLCLFVHVVEQGGFSQAARFTHIPAATVTRRIQRLEQQLNIKLLTRSARQCDLTHEGEEIFHAYAPLVAQFEQTQKHLANKSASLQGPLTVLAPTNLSHTILKNMWLGFTRAYPQIQLTLILSNQMEDIIKSKADLAIRVGPQPDSSLYQKRIGQITKIMVASNQYVSENPTVSSPEQLKHHRIIGTTITKEWRLTHTATNQTQSLFLRFANTFNDTSFAKYMALDSQGISLLPITEVMEEVKAGKLIHLLPEWTGEVRDIYAVWPTGNLLSRRASFLRDFIINYLNEHL</sequence>
<keyword evidence="4" id="KW-0804">Transcription</keyword>
<dbReference type="EMBL" id="JAOWKX010000013">
    <property type="protein sequence ID" value="MCV2886621.1"/>
    <property type="molecule type" value="Genomic_DNA"/>
</dbReference>
<dbReference type="Gene3D" id="1.10.10.10">
    <property type="entry name" value="Winged helix-like DNA-binding domain superfamily/Winged helix DNA-binding domain"/>
    <property type="match status" value="1"/>
</dbReference>
<evidence type="ECO:0000313" key="7">
    <source>
        <dbReference type="Proteomes" id="UP001652504"/>
    </source>
</evidence>
<dbReference type="InterPro" id="IPR036388">
    <property type="entry name" value="WH-like_DNA-bd_sf"/>
</dbReference>
<dbReference type="PANTHER" id="PTHR30537">
    <property type="entry name" value="HTH-TYPE TRANSCRIPTIONAL REGULATOR"/>
    <property type="match status" value="1"/>
</dbReference>
<dbReference type="CDD" id="cd08422">
    <property type="entry name" value="PBP2_CrgA_like"/>
    <property type="match status" value="1"/>
</dbReference>
<evidence type="ECO:0000259" key="5">
    <source>
        <dbReference type="PROSITE" id="PS50931"/>
    </source>
</evidence>
<comment type="caution">
    <text evidence="6">The sequence shown here is derived from an EMBL/GenBank/DDBJ whole genome shotgun (WGS) entry which is preliminary data.</text>
</comment>
<evidence type="ECO:0000256" key="4">
    <source>
        <dbReference type="ARBA" id="ARBA00023163"/>
    </source>
</evidence>
<dbReference type="PROSITE" id="PS50931">
    <property type="entry name" value="HTH_LYSR"/>
    <property type="match status" value="1"/>
</dbReference>
<keyword evidence="2" id="KW-0805">Transcription regulation</keyword>
<dbReference type="InterPro" id="IPR000847">
    <property type="entry name" value="LysR_HTH_N"/>
</dbReference>
<dbReference type="InterPro" id="IPR058163">
    <property type="entry name" value="LysR-type_TF_proteobact-type"/>
</dbReference>
<dbReference type="Proteomes" id="UP001652504">
    <property type="component" value="Unassembled WGS sequence"/>
</dbReference>
<keyword evidence="3" id="KW-0238">DNA-binding</keyword>